<evidence type="ECO:0000256" key="10">
    <source>
        <dbReference type="ARBA" id="ARBA00048721"/>
    </source>
</evidence>
<dbReference type="RefSeq" id="WP_278336304.1">
    <property type="nucleotide sequence ID" value="NZ_FWWT01000005.1"/>
</dbReference>
<evidence type="ECO:0000256" key="1">
    <source>
        <dbReference type="ARBA" id="ARBA00002324"/>
    </source>
</evidence>
<sequence>MSKRKSIGIMGGTFDPIHYGHLVIAEAVRSKYNMDKVIFVPSGCPPHKNCSNVSSAMDRYTMTALATATNRYFDISTVEIDRSGKSYTYDSLIEFKKKYPKHDIYFITGADAIKDITTWYNYEKLLEMCYFIAATRPGYTLSNLKNKELQMLSKKQLENIEIIEVPGIEVSSTDIKRRVRENKSIKYLLPETVEDYITKYDLYLKKENDI</sequence>
<evidence type="ECO:0000256" key="3">
    <source>
        <dbReference type="ARBA" id="ARBA00009014"/>
    </source>
</evidence>
<keyword evidence="4 11" id="KW-0662">Pyridine nucleotide biosynthesis</keyword>
<dbReference type="EMBL" id="FWWT01000005">
    <property type="protein sequence ID" value="SMB80297.1"/>
    <property type="molecule type" value="Genomic_DNA"/>
</dbReference>
<dbReference type="UniPathway" id="UPA00253">
    <property type="reaction ID" value="UER00332"/>
</dbReference>
<dbReference type="SUPFAM" id="SSF52374">
    <property type="entry name" value="Nucleotidylyl transferase"/>
    <property type="match status" value="1"/>
</dbReference>
<dbReference type="PANTHER" id="PTHR39321">
    <property type="entry name" value="NICOTINATE-NUCLEOTIDE ADENYLYLTRANSFERASE-RELATED"/>
    <property type="match status" value="1"/>
</dbReference>
<dbReference type="HAMAP" id="MF_00244">
    <property type="entry name" value="NaMN_adenylyltr"/>
    <property type="match status" value="1"/>
</dbReference>
<comment type="similarity">
    <text evidence="3 11">Belongs to the NadD family.</text>
</comment>
<keyword evidence="7 11" id="KW-0547">Nucleotide-binding</keyword>
<evidence type="ECO:0000256" key="7">
    <source>
        <dbReference type="ARBA" id="ARBA00022741"/>
    </source>
</evidence>
<dbReference type="GO" id="GO:0004515">
    <property type="term" value="F:nicotinate-nucleotide adenylyltransferase activity"/>
    <property type="evidence" value="ECO:0007669"/>
    <property type="project" value="UniProtKB-UniRule"/>
</dbReference>
<comment type="function">
    <text evidence="1 11">Catalyzes the reversible adenylation of nicotinate mononucleotide (NaMN) to nicotinic acid adenine dinucleotide (NaAD).</text>
</comment>
<protein>
    <recommendedName>
        <fullName evidence="11">Probable nicotinate-nucleotide adenylyltransferase</fullName>
        <ecNumber evidence="11">2.7.7.18</ecNumber>
    </recommendedName>
    <alternativeName>
        <fullName evidence="11">Deamido-NAD(+) diphosphorylase</fullName>
    </alternativeName>
    <alternativeName>
        <fullName evidence="11">Deamido-NAD(+) pyrophosphorylase</fullName>
    </alternativeName>
    <alternativeName>
        <fullName evidence="11">Nicotinate mononucleotide adenylyltransferase</fullName>
        <shortName evidence="11">NaMN adenylyltransferase</shortName>
    </alternativeName>
</protein>
<dbReference type="InterPro" id="IPR014729">
    <property type="entry name" value="Rossmann-like_a/b/a_fold"/>
</dbReference>
<dbReference type="Proteomes" id="UP000192731">
    <property type="component" value="Unassembled WGS sequence"/>
</dbReference>
<dbReference type="EC" id="2.7.7.18" evidence="11"/>
<dbReference type="Pfam" id="PF01467">
    <property type="entry name" value="CTP_transf_like"/>
    <property type="match status" value="1"/>
</dbReference>
<dbReference type="CDD" id="cd02165">
    <property type="entry name" value="NMNAT"/>
    <property type="match status" value="1"/>
</dbReference>
<evidence type="ECO:0000259" key="12">
    <source>
        <dbReference type="Pfam" id="PF01467"/>
    </source>
</evidence>
<keyword evidence="14" id="KW-1185">Reference proteome</keyword>
<accession>A0A1W1UGU4</accession>
<dbReference type="PANTHER" id="PTHR39321:SF3">
    <property type="entry name" value="PHOSPHOPANTETHEINE ADENYLYLTRANSFERASE"/>
    <property type="match status" value="1"/>
</dbReference>
<dbReference type="Gene3D" id="3.40.50.620">
    <property type="entry name" value="HUPs"/>
    <property type="match status" value="1"/>
</dbReference>
<proteinExistence type="inferred from homology"/>
<dbReference type="GO" id="GO:0009435">
    <property type="term" value="P:NAD+ biosynthetic process"/>
    <property type="evidence" value="ECO:0007669"/>
    <property type="project" value="UniProtKB-UniRule"/>
</dbReference>
<keyword evidence="6 11" id="KW-0548">Nucleotidyltransferase</keyword>
<evidence type="ECO:0000313" key="13">
    <source>
        <dbReference type="EMBL" id="SMB80297.1"/>
    </source>
</evidence>
<keyword evidence="5 11" id="KW-0808">Transferase</keyword>
<feature type="domain" description="Cytidyltransferase-like" evidence="12">
    <location>
        <begin position="9"/>
        <end position="178"/>
    </location>
</feature>
<name>A0A1W1UGU4_DESTI</name>
<dbReference type="FunFam" id="3.40.50.620:FF:000039">
    <property type="entry name" value="Probable nicotinate-nucleotide adenylyltransferase"/>
    <property type="match status" value="1"/>
</dbReference>
<evidence type="ECO:0000256" key="6">
    <source>
        <dbReference type="ARBA" id="ARBA00022695"/>
    </source>
</evidence>
<comment type="catalytic activity">
    <reaction evidence="10 11">
        <text>nicotinate beta-D-ribonucleotide + ATP + H(+) = deamido-NAD(+) + diphosphate</text>
        <dbReference type="Rhea" id="RHEA:22860"/>
        <dbReference type="ChEBI" id="CHEBI:15378"/>
        <dbReference type="ChEBI" id="CHEBI:30616"/>
        <dbReference type="ChEBI" id="CHEBI:33019"/>
        <dbReference type="ChEBI" id="CHEBI:57502"/>
        <dbReference type="ChEBI" id="CHEBI:58437"/>
        <dbReference type="EC" id="2.7.7.18"/>
    </reaction>
</comment>
<reference evidence="13 14" key="1">
    <citation type="submission" date="2017-04" db="EMBL/GenBank/DDBJ databases">
        <authorList>
            <person name="Afonso C.L."/>
            <person name="Miller P.J."/>
            <person name="Scott M.A."/>
            <person name="Spackman E."/>
            <person name="Goraichik I."/>
            <person name="Dimitrov K.M."/>
            <person name="Suarez D.L."/>
            <person name="Swayne D.E."/>
        </authorList>
    </citation>
    <scope>NUCLEOTIDE SEQUENCE [LARGE SCALE GENOMIC DNA]</scope>
    <source>
        <strain evidence="13 14">DSM 11270</strain>
    </source>
</reference>
<evidence type="ECO:0000256" key="4">
    <source>
        <dbReference type="ARBA" id="ARBA00022642"/>
    </source>
</evidence>
<evidence type="ECO:0000256" key="11">
    <source>
        <dbReference type="HAMAP-Rule" id="MF_00244"/>
    </source>
</evidence>
<dbReference type="NCBIfam" id="TIGR00125">
    <property type="entry name" value="cyt_tran_rel"/>
    <property type="match status" value="1"/>
</dbReference>
<dbReference type="InterPro" id="IPR005248">
    <property type="entry name" value="NadD/NMNAT"/>
</dbReference>
<dbReference type="NCBIfam" id="TIGR00482">
    <property type="entry name" value="nicotinate (nicotinamide) nucleotide adenylyltransferase"/>
    <property type="match status" value="1"/>
</dbReference>
<evidence type="ECO:0000256" key="9">
    <source>
        <dbReference type="ARBA" id="ARBA00023027"/>
    </source>
</evidence>
<evidence type="ECO:0000256" key="2">
    <source>
        <dbReference type="ARBA" id="ARBA00005019"/>
    </source>
</evidence>
<dbReference type="NCBIfam" id="NF000840">
    <property type="entry name" value="PRK00071.1-3"/>
    <property type="match status" value="1"/>
</dbReference>
<evidence type="ECO:0000313" key="14">
    <source>
        <dbReference type="Proteomes" id="UP000192731"/>
    </source>
</evidence>
<evidence type="ECO:0000256" key="5">
    <source>
        <dbReference type="ARBA" id="ARBA00022679"/>
    </source>
</evidence>
<dbReference type="STRING" id="656914.SAMN00017405_0858"/>
<organism evidence="13 14">
    <name type="scientific">Desulfonispora thiosulfatigenes DSM 11270</name>
    <dbReference type="NCBI Taxonomy" id="656914"/>
    <lineage>
        <taxon>Bacteria</taxon>
        <taxon>Bacillati</taxon>
        <taxon>Bacillota</taxon>
        <taxon>Clostridia</taxon>
        <taxon>Eubacteriales</taxon>
        <taxon>Peptococcaceae</taxon>
        <taxon>Desulfonispora</taxon>
    </lineage>
</organism>
<evidence type="ECO:0000256" key="8">
    <source>
        <dbReference type="ARBA" id="ARBA00022840"/>
    </source>
</evidence>
<dbReference type="AlphaFoldDB" id="A0A1W1UGU4"/>
<dbReference type="InterPro" id="IPR004821">
    <property type="entry name" value="Cyt_trans-like"/>
</dbReference>
<dbReference type="GO" id="GO:0005524">
    <property type="term" value="F:ATP binding"/>
    <property type="evidence" value="ECO:0007669"/>
    <property type="project" value="UniProtKB-KW"/>
</dbReference>
<gene>
    <name evidence="11" type="primary">nadD</name>
    <name evidence="13" type="ORF">SAMN00017405_0858</name>
</gene>
<keyword evidence="8 11" id="KW-0067">ATP-binding</keyword>
<comment type="pathway">
    <text evidence="2 11">Cofactor biosynthesis; NAD(+) biosynthesis; deamido-NAD(+) from nicotinate D-ribonucleotide: step 1/1.</text>
</comment>
<keyword evidence="9 11" id="KW-0520">NAD</keyword>